<dbReference type="EMBL" id="VFFF01000004">
    <property type="protein sequence ID" value="TNY30638.1"/>
    <property type="molecule type" value="Genomic_DNA"/>
</dbReference>
<evidence type="ECO:0008006" key="3">
    <source>
        <dbReference type="Google" id="ProtNLM"/>
    </source>
</evidence>
<dbReference type="Proteomes" id="UP000314011">
    <property type="component" value="Unassembled WGS sequence"/>
</dbReference>
<dbReference type="RefSeq" id="WP_140197432.1">
    <property type="nucleotide sequence ID" value="NZ_CP065915.1"/>
</dbReference>
<proteinExistence type="predicted"/>
<gene>
    <name evidence="1" type="ORF">FHY64_18830</name>
</gene>
<sequence>MDWLPQIDRLAALRRRFSDRPAVRYQVLGERCSGTNFLDRLIAENLPVAPAHAVRWKHGFPDFIAAPADVVFVVIFREALGWISSLYSKPWHADPQLRRHGFSEFIRAKWRSSVDDHRHFRLWRGDSRVGQPLNADLHPLTGQPFNSVFELRAAKMAAHLSLPHRGARVVFTTLAEATADPAGVIKAVAAACNIAPPGEVKVPEGHFGWTWEERRVTPERKTDIITPEERAYILSRLDLAQERRAGLHYPVLSSVS</sequence>
<comment type="caution">
    <text evidence="1">The sequence shown here is derived from an EMBL/GenBank/DDBJ whole genome shotgun (WGS) entry which is preliminary data.</text>
</comment>
<dbReference type="OrthoDB" id="7904151at2"/>
<evidence type="ECO:0000313" key="1">
    <source>
        <dbReference type="EMBL" id="TNY30638.1"/>
    </source>
</evidence>
<reference evidence="1 2" key="1">
    <citation type="submission" date="2019-06" db="EMBL/GenBank/DDBJ databases">
        <title>Genome of new Rhodobacteraceae sp. SM1903.</title>
        <authorList>
            <person name="Ren X."/>
        </authorList>
    </citation>
    <scope>NUCLEOTIDE SEQUENCE [LARGE SCALE GENOMIC DNA]</scope>
    <source>
        <strain evidence="1 2">SM1903</strain>
    </source>
</reference>
<protein>
    <recommendedName>
        <fullName evidence="3">Sulfotransferase family protein</fullName>
    </recommendedName>
</protein>
<name>A0A5C5G9I1_9RHOB</name>
<evidence type="ECO:0000313" key="2">
    <source>
        <dbReference type="Proteomes" id="UP000314011"/>
    </source>
</evidence>
<keyword evidence="2" id="KW-1185">Reference proteome</keyword>
<dbReference type="AlphaFoldDB" id="A0A5C5G9I1"/>
<accession>A0A5C5G9I1</accession>
<organism evidence="1 2">
    <name type="scientific">Pelagovum pacificum</name>
    <dbReference type="NCBI Taxonomy" id="2588711"/>
    <lineage>
        <taxon>Bacteria</taxon>
        <taxon>Pseudomonadati</taxon>
        <taxon>Pseudomonadota</taxon>
        <taxon>Alphaproteobacteria</taxon>
        <taxon>Rhodobacterales</taxon>
        <taxon>Paracoccaceae</taxon>
        <taxon>Pelagovum</taxon>
    </lineage>
</organism>